<evidence type="ECO:0000313" key="2">
    <source>
        <dbReference type="EMBL" id="EDR06406.1"/>
    </source>
</evidence>
<reference evidence="2 3" key="1">
    <citation type="journal article" date="2008" name="Nature">
        <title>The genome of Laccaria bicolor provides insights into mycorrhizal symbiosis.</title>
        <authorList>
            <person name="Martin F."/>
            <person name="Aerts A."/>
            <person name="Ahren D."/>
            <person name="Brun A."/>
            <person name="Danchin E.G.J."/>
            <person name="Duchaussoy F."/>
            <person name="Gibon J."/>
            <person name="Kohler A."/>
            <person name="Lindquist E."/>
            <person name="Pereda V."/>
            <person name="Salamov A."/>
            <person name="Shapiro H.J."/>
            <person name="Wuyts J."/>
            <person name="Blaudez D."/>
            <person name="Buee M."/>
            <person name="Brokstein P."/>
            <person name="Canbaeck B."/>
            <person name="Cohen D."/>
            <person name="Courty P.E."/>
            <person name="Coutinho P.M."/>
            <person name="Delaruelle C."/>
            <person name="Detter J.C."/>
            <person name="Deveau A."/>
            <person name="DiFazio S."/>
            <person name="Duplessis S."/>
            <person name="Fraissinet-Tachet L."/>
            <person name="Lucic E."/>
            <person name="Frey-Klett P."/>
            <person name="Fourrey C."/>
            <person name="Feussner I."/>
            <person name="Gay G."/>
            <person name="Grimwood J."/>
            <person name="Hoegger P.J."/>
            <person name="Jain P."/>
            <person name="Kilaru S."/>
            <person name="Labbe J."/>
            <person name="Lin Y.C."/>
            <person name="Legue V."/>
            <person name="Le Tacon F."/>
            <person name="Marmeisse R."/>
            <person name="Melayah D."/>
            <person name="Montanini B."/>
            <person name="Muratet M."/>
            <person name="Nehls U."/>
            <person name="Niculita-Hirzel H."/>
            <person name="Oudot-Le Secq M.P."/>
            <person name="Peter M."/>
            <person name="Quesneville H."/>
            <person name="Rajashekar B."/>
            <person name="Reich M."/>
            <person name="Rouhier N."/>
            <person name="Schmutz J."/>
            <person name="Yin T."/>
            <person name="Chalot M."/>
            <person name="Henrissat B."/>
            <person name="Kuees U."/>
            <person name="Lucas S."/>
            <person name="Van de Peer Y."/>
            <person name="Podila G.K."/>
            <person name="Polle A."/>
            <person name="Pukkila P.J."/>
            <person name="Richardson P.M."/>
            <person name="Rouze P."/>
            <person name="Sanders I.R."/>
            <person name="Stajich J.E."/>
            <person name="Tunlid A."/>
            <person name="Tuskan G."/>
            <person name="Grigoriev I.V."/>
        </authorList>
    </citation>
    <scope>NUCLEOTIDE SEQUENCE [LARGE SCALE GENOMIC DNA]</scope>
    <source>
        <strain evidence="3">S238N-H82 / ATCC MYA-4686</strain>
    </source>
</reference>
<feature type="region of interest" description="Disordered" evidence="1">
    <location>
        <begin position="223"/>
        <end position="245"/>
    </location>
</feature>
<dbReference type="Proteomes" id="UP000001194">
    <property type="component" value="Unassembled WGS sequence"/>
</dbReference>
<name>B0DFU8_LACBS</name>
<dbReference type="HOGENOM" id="CLU_1133749_0_0_1"/>
<accession>B0DFU8</accession>
<dbReference type="GeneID" id="6078555"/>
<feature type="compositionally biased region" description="Polar residues" evidence="1">
    <location>
        <begin position="223"/>
        <end position="232"/>
    </location>
</feature>
<protein>
    <submittedName>
        <fullName evidence="2">Predicted protein</fullName>
    </submittedName>
</protein>
<evidence type="ECO:0000256" key="1">
    <source>
        <dbReference type="SAM" id="MobiDB-lite"/>
    </source>
</evidence>
<dbReference type="RefSeq" id="XP_001882778.1">
    <property type="nucleotide sequence ID" value="XM_001882743.1"/>
</dbReference>
<proteinExistence type="predicted"/>
<dbReference type="AlphaFoldDB" id="B0DFU8"/>
<gene>
    <name evidence="2" type="ORF">LACBIDRAFT_328742</name>
</gene>
<dbReference type="InParanoid" id="B0DFU8"/>
<dbReference type="KEGG" id="lbc:LACBIDRAFT_328742"/>
<organism evidence="3">
    <name type="scientific">Laccaria bicolor (strain S238N-H82 / ATCC MYA-4686)</name>
    <name type="common">Bicoloured deceiver</name>
    <name type="synonym">Laccaria laccata var. bicolor</name>
    <dbReference type="NCBI Taxonomy" id="486041"/>
    <lineage>
        <taxon>Eukaryota</taxon>
        <taxon>Fungi</taxon>
        <taxon>Dikarya</taxon>
        <taxon>Basidiomycota</taxon>
        <taxon>Agaricomycotina</taxon>
        <taxon>Agaricomycetes</taxon>
        <taxon>Agaricomycetidae</taxon>
        <taxon>Agaricales</taxon>
        <taxon>Agaricineae</taxon>
        <taxon>Hydnangiaceae</taxon>
        <taxon>Laccaria</taxon>
    </lineage>
</organism>
<keyword evidence="3" id="KW-1185">Reference proteome</keyword>
<sequence>MAPIPEEMIIAARDSVLNMVNDTTVFFVEFSYQPTLASRQYQTDMEIAWRRLHPLQQEIMMKKIVNRLTPKQFAVPTEGLHQENYTFTYVTWPLGHFDKWPRDASCCLGQVIPLGSSEDSSGLDKNEIMQQGRPSIEQVLILPPIPSLSQPLHTCRQIEKWWWPTPVLLGAIAMDPVVGTVHRVRAQGFGEDGSDKVGHHKRHVMTNVSLGVHSQCIEIAKTPTPTQTSSLGISEGPIQGLNLDG</sequence>
<dbReference type="EMBL" id="DS547108">
    <property type="protein sequence ID" value="EDR06406.1"/>
    <property type="molecule type" value="Genomic_DNA"/>
</dbReference>
<evidence type="ECO:0000313" key="3">
    <source>
        <dbReference type="Proteomes" id="UP000001194"/>
    </source>
</evidence>